<organism evidence="2 3">
    <name type="scientific">Ficus carica</name>
    <name type="common">Common fig</name>
    <dbReference type="NCBI Taxonomy" id="3494"/>
    <lineage>
        <taxon>Eukaryota</taxon>
        <taxon>Viridiplantae</taxon>
        <taxon>Streptophyta</taxon>
        <taxon>Embryophyta</taxon>
        <taxon>Tracheophyta</taxon>
        <taxon>Spermatophyta</taxon>
        <taxon>Magnoliopsida</taxon>
        <taxon>eudicotyledons</taxon>
        <taxon>Gunneridae</taxon>
        <taxon>Pentapetalae</taxon>
        <taxon>rosids</taxon>
        <taxon>fabids</taxon>
        <taxon>Rosales</taxon>
        <taxon>Moraceae</taxon>
        <taxon>Ficeae</taxon>
        <taxon>Ficus</taxon>
    </lineage>
</organism>
<keyword evidence="3" id="KW-1185">Reference proteome</keyword>
<dbReference type="Proteomes" id="UP001187192">
    <property type="component" value="Unassembled WGS sequence"/>
</dbReference>
<sequence>MKQKDSDIEELVACVVSEYEKATLKARYELLKEYKQGLFVYVNVEEEIELYEESNPEAGAPISTPSTSVKHLVTTASTDANEIKPPAIEPFTSEGHIDDPLESKKVVDY</sequence>
<evidence type="ECO:0000313" key="2">
    <source>
        <dbReference type="EMBL" id="GMN67951.1"/>
    </source>
</evidence>
<dbReference type="AlphaFoldDB" id="A0AA88E937"/>
<feature type="region of interest" description="Disordered" evidence="1">
    <location>
        <begin position="79"/>
        <end position="109"/>
    </location>
</feature>
<evidence type="ECO:0000313" key="3">
    <source>
        <dbReference type="Proteomes" id="UP001187192"/>
    </source>
</evidence>
<gene>
    <name evidence="2" type="ORF">TIFTF001_037011</name>
</gene>
<dbReference type="EMBL" id="BTGU01000524">
    <property type="protein sequence ID" value="GMN67951.1"/>
    <property type="molecule type" value="Genomic_DNA"/>
</dbReference>
<comment type="caution">
    <text evidence="2">The sequence shown here is derived from an EMBL/GenBank/DDBJ whole genome shotgun (WGS) entry which is preliminary data.</text>
</comment>
<feature type="compositionally biased region" description="Basic and acidic residues" evidence="1">
    <location>
        <begin position="95"/>
        <end position="109"/>
    </location>
</feature>
<reference evidence="2" key="1">
    <citation type="submission" date="2023-07" db="EMBL/GenBank/DDBJ databases">
        <title>draft genome sequence of fig (Ficus carica).</title>
        <authorList>
            <person name="Takahashi T."/>
            <person name="Nishimura K."/>
        </authorList>
    </citation>
    <scope>NUCLEOTIDE SEQUENCE</scope>
</reference>
<name>A0AA88E937_FICCA</name>
<accession>A0AA88E937</accession>
<protein>
    <submittedName>
        <fullName evidence="2">Uncharacterized protein</fullName>
    </submittedName>
</protein>
<evidence type="ECO:0000256" key="1">
    <source>
        <dbReference type="SAM" id="MobiDB-lite"/>
    </source>
</evidence>
<proteinExistence type="predicted"/>